<comment type="caution">
    <text evidence="2">The sequence shown here is derived from an EMBL/GenBank/DDBJ whole genome shotgun (WGS) entry which is preliminary data.</text>
</comment>
<sequence length="190" mass="20216">MNRLALSGAILALTAIPALANDFEPAMRGFLEDGIQSWASNQVLIDAIRNQNAATGGYDQTRIDALDQTWRAEVGTGATPTIDPVLGNSAADFLREQVSKSNGRITEAFIMDAHGLNVASSAVTSDYWQGDEDKFQKTHDVGPDAVHFGDVEFDESSQTYQGQISITIVDPDTGAPIGAMTVGVDAESLL</sequence>
<proteinExistence type="predicted"/>
<evidence type="ECO:0000313" key="3">
    <source>
        <dbReference type="Proteomes" id="UP000245390"/>
    </source>
</evidence>
<keyword evidence="3" id="KW-1185">Reference proteome</keyword>
<dbReference type="Proteomes" id="UP000245390">
    <property type="component" value="Unassembled WGS sequence"/>
</dbReference>
<reference evidence="2 3" key="1">
    <citation type="submission" date="2018-05" db="EMBL/GenBank/DDBJ databases">
        <title>Genomic Encyclopedia of Type Strains, Phase IV (KMG-IV): sequencing the most valuable type-strain genomes for metagenomic binning, comparative biology and taxonomic classification.</title>
        <authorList>
            <person name="Goeker M."/>
        </authorList>
    </citation>
    <scope>NUCLEOTIDE SEQUENCE [LARGE SCALE GENOMIC DNA]</scope>
    <source>
        <strain evidence="2 3">DSM 103371</strain>
    </source>
</reference>
<dbReference type="RefSeq" id="WP_109758369.1">
    <property type="nucleotide sequence ID" value="NZ_CP034588.1"/>
</dbReference>
<gene>
    <name evidence="2" type="ORF">C8D95_102442</name>
</gene>
<feature type="chain" id="PRO_5016260249" evidence="1">
    <location>
        <begin position="21"/>
        <end position="190"/>
    </location>
</feature>
<feature type="signal peptide" evidence="1">
    <location>
        <begin position="1"/>
        <end position="20"/>
    </location>
</feature>
<evidence type="ECO:0000313" key="2">
    <source>
        <dbReference type="EMBL" id="PWK57794.1"/>
    </source>
</evidence>
<dbReference type="KEGG" id="salo:EF888_11980"/>
<protein>
    <submittedName>
        <fullName evidence="2">Uncharacterized protein</fullName>
    </submittedName>
</protein>
<accession>A0A316GA58</accession>
<organism evidence="2 3">
    <name type="scientific">Silicimonas algicola</name>
    <dbReference type="NCBI Taxonomy" id="1826607"/>
    <lineage>
        <taxon>Bacteria</taxon>
        <taxon>Pseudomonadati</taxon>
        <taxon>Pseudomonadota</taxon>
        <taxon>Alphaproteobacteria</taxon>
        <taxon>Rhodobacterales</taxon>
        <taxon>Paracoccaceae</taxon>
    </lineage>
</organism>
<name>A0A316GA58_9RHOB</name>
<dbReference type="EMBL" id="QGGV01000002">
    <property type="protein sequence ID" value="PWK57794.1"/>
    <property type="molecule type" value="Genomic_DNA"/>
</dbReference>
<dbReference type="AlphaFoldDB" id="A0A316GA58"/>
<keyword evidence="1" id="KW-0732">Signal</keyword>
<dbReference type="OrthoDB" id="195732at2"/>
<evidence type="ECO:0000256" key="1">
    <source>
        <dbReference type="SAM" id="SignalP"/>
    </source>
</evidence>